<protein>
    <submittedName>
        <fullName evidence="1">Uncharacterized protein</fullName>
    </submittedName>
</protein>
<evidence type="ECO:0000313" key="1">
    <source>
        <dbReference type="EMBL" id="MPM26006.1"/>
    </source>
</evidence>
<reference evidence="1" key="1">
    <citation type="submission" date="2019-08" db="EMBL/GenBank/DDBJ databases">
        <authorList>
            <person name="Kucharzyk K."/>
            <person name="Murdoch R.W."/>
            <person name="Higgins S."/>
            <person name="Loffler F."/>
        </authorList>
    </citation>
    <scope>NUCLEOTIDE SEQUENCE</scope>
</reference>
<proteinExistence type="predicted"/>
<accession>A0A644YBS5</accession>
<sequence length="54" mass="5813">MAVHQVDGGCRNDNFGTGKSIVLLGTVLLAYRDGDLGSNLTLDERRTCFGVVTR</sequence>
<gene>
    <name evidence="1" type="ORF">SDC9_72507</name>
</gene>
<organism evidence="1">
    <name type="scientific">bioreactor metagenome</name>
    <dbReference type="NCBI Taxonomy" id="1076179"/>
    <lineage>
        <taxon>unclassified sequences</taxon>
        <taxon>metagenomes</taxon>
        <taxon>ecological metagenomes</taxon>
    </lineage>
</organism>
<comment type="caution">
    <text evidence="1">The sequence shown here is derived from an EMBL/GenBank/DDBJ whole genome shotgun (WGS) entry which is preliminary data.</text>
</comment>
<dbReference type="AlphaFoldDB" id="A0A644YBS5"/>
<name>A0A644YBS5_9ZZZZ</name>
<dbReference type="EMBL" id="VSSQ01004628">
    <property type="protein sequence ID" value="MPM26006.1"/>
    <property type="molecule type" value="Genomic_DNA"/>
</dbReference>